<dbReference type="InterPro" id="IPR029045">
    <property type="entry name" value="ClpP/crotonase-like_dom_sf"/>
</dbReference>
<organism evidence="2 3">
    <name type="scientific">Winogradskyella damuponensis</name>
    <dbReference type="NCBI Taxonomy" id="943939"/>
    <lineage>
        <taxon>Bacteria</taxon>
        <taxon>Pseudomonadati</taxon>
        <taxon>Bacteroidota</taxon>
        <taxon>Flavobacteriia</taxon>
        <taxon>Flavobacteriales</taxon>
        <taxon>Flavobacteriaceae</taxon>
        <taxon>Winogradskyella</taxon>
    </lineage>
</organism>
<dbReference type="EMBL" id="BAABCB010000018">
    <property type="protein sequence ID" value="GAA4243445.1"/>
    <property type="molecule type" value="Genomic_DNA"/>
</dbReference>
<dbReference type="SUPFAM" id="SSF52096">
    <property type="entry name" value="ClpP/crotonase"/>
    <property type="match status" value="1"/>
</dbReference>
<evidence type="ECO:0000313" key="3">
    <source>
        <dbReference type="Proteomes" id="UP001501682"/>
    </source>
</evidence>
<sequence length="420" mass="48266">MKHIIVSIIYSLVFGCFCNAQNRKEWIEDITYYQKTLEEKHINLYHTISKNELNSEIENLKHKLSSLNDFQIIVELMRITQKVGGGKGDGHTSVPLWNRELTRYPIELFNYDGDIRVISIPKAHQQFLGKKLKSINGIPVEDIYKKVLKLTPFTENKYSAMDRTCSYMLVSEILKALNIITNSEQTAFTFTDAQGIDKSIKLKSYNKDALASISYEKLKYTHPNITPPQDAKNKNLWFSSLNDSKTIYINFKAYPPEDEMNNFSKQIYQFIEENKSEHLIIDLRDNYGGDFFKGLILSSYLNTCDSINWNANVYVLINRKTYSAAMVNAMQFKQILNAKLVGETTGANPNGYQDLGQFSLPNSKLLITYSKRLFRFQETKSNGVQPDIAISSKWTNQKNSIDAVLNWVLKDISNVDVTKD</sequence>
<dbReference type="Gene3D" id="3.90.226.10">
    <property type="entry name" value="2-enoyl-CoA Hydratase, Chain A, domain 1"/>
    <property type="match status" value="1"/>
</dbReference>
<reference evidence="3" key="1">
    <citation type="journal article" date="2019" name="Int. J. Syst. Evol. Microbiol.">
        <title>The Global Catalogue of Microorganisms (GCM) 10K type strain sequencing project: providing services to taxonomists for standard genome sequencing and annotation.</title>
        <authorList>
            <consortium name="The Broad Institute Genomics Platform"/>
            <consortium name="The Broad Institute Genome Sequencing Center for Infectious Disease"/>
            <person name="Wu L."/>
            <person name="Ma J."/>
        </authorList>
    </citation>
    <scope>NUCLEOTIDE SEQUENCE [LARGE SCALE GENOMIC DNA]</scope>
    <source>
        <strain evidence="3">JCM 17633</strain>
    </source>
</reference>
<comment type="caution">
    <text evidence="2">The sequence shown here is derived from an EMBL/GenBank/DDBJ whole genome shotgun (WGS) entry which is preliminary data.</text>
</comment>
<feature type="domain" description="Tail specific protease" evidence="1">
    <location>
        <begin position="195"/>
        <end position="391"/>
    </location>
</feature>
<name>A0ABP8CU37_9FLAO</name>
<dbReference type="PROSITE" id="PS51257">
    <property type="entry name" value="PROKAR_LIPOPROTEIN"/>
    <property type="match status" value="1"/>
</dbReference>
<dbReference type="SMART" id="SM00245">
    <property type="entry name" value="TSPc"/>
    <property type="match status" value="1"/>
</dbReference>
<evidence type="ECO:0000313" key="2">
    <source>
        <dbReference type="EMBL" id="GAA4243445.1"/>
    </source>
</evidence>
<proteinExistence type="predicted"/>
<evidence type="ECO:0000259" key="1">
    <source>
        <dbReference type="SMART" id="SM00245"/>
    </source>
</evidence>
<dbReference type="Proteomes" id="UP001501682">
    <property type="component" value="Unassembled WGS sequence"/>
</dbReference>
<dbReference type="RefSeq" id="WP_334469095.1">
    <property type="nucleotide sequence ID" value="NZ_BAABCB010000018.1"/>
</dbReference>
<dbReference type="Pfam" id="PF03572">
    <property type="entry name" value="Peptidase_S41"/>
    <property type="match status" value="1"/>
</dbReference>
<keyword evidence="3" id="KW-1185">Reference proteome</keyword>
<protein>
    <recommendedName>
        <fullName evidence="1">Tail specific protease domain-containing protein</fullName>
    </recommendedName>
</protein>
<gene>
    <name evidence="2" type="ORF">GCM10022292_18040</name>
</gene>
<dbReference type="InterPro" id="IPR005151">
    <property type="entry name" value="Tail-specific_protease"/>
</dbReference>
<accession>A0ABP8CU37</accession>